<keyword evidence="1" id="KW-0812">Transmembrane</keyword>
<evidence type="ECO:0000256" key="1">
    <source>
        <dbReference type="SAM" id="Phobius"/>
    </source>
</evidence>
<feature type="transmembrane region" description="Helical" evidence="1">
    <location>
        <begin position="106"/>
        <end position="125"/>
    </location>
</feature>
<sequence length="155" mass="16162">MGRMSERANPSGRREVRSRLLREGRAEAMLKSLLVSLAQVAVGAAIMYIGDTAESVAIRTSDTPPGPGAIAPVAPFIMAALLLAPLGAMIIGPLVAKMLRLTARGAFALSVLAVILLVCVLKSSNPSLAQNVPFLLLALTGVNLLIGYGTGMDRR</sequence>
<accession>A0ABP5SYZ2</accession>
<keyword evidence="1" id="KW-0472">Membrane</keyword>
<comment type="caution">
    <text evidence="2">The sequence shown here is derived from an EMBL/GenBank/DDBJ whole genome shotgun (WGS) entry which is preliminary data.</text>
</comment>
<feature type="transmembrane region" description="Helical" evidence="1">
    <location>
        <begin position="131"/>
        <end position="151"/>
    </location>
</feature>
<evidence type="ECO:0000313" key="2">
    <source>
        <dbReference type="EMBL" id="GAA2339417.1"/>
    </source>
</evidence>
<protein>
    <submittedName>
        <fullName evidence="2">Uncharacterized protein</fullName>
    </submittedName>
</protein>
<dbReference type="EMBL" id="BAAASX010000005">
    <property type="protein sequence ID" value="GAA2339417.1"/>
    <property type="molecule type" value="Genomic_DNA"/>
</dbReference>
<gene>
    <name evidence="2" type="ORF">GCM10010403_35010</name>
</gene>
<feature type="transmembrane region" description="Helical" evidence="1">
    <location>
        <begin position="28"/>
        <end position="49"/>
    </location>
</feature>
<keyword evidence="1" id="KW-1133">Transmembrane helix</keyword>
<proteinExistence type="predicted"/>
<keyword evidence="3" id="KW-1185">Reference proteome</keyword>
<feature type="transmembrane region" description="Helical" evidence="1">
    <location>
        <begin position="69"/>
        <end position="94"/>
    </location>
</feature>
<organism evidence="2 3">
    <name type="scientific">Glycomyces rutgersensis</name>
    <dbReference type="NCBI Taxonomy" id="58115"/>
    <lineage>
        <taxon>Bacteria</taxon>
        <taxon>Bacillati</taxon>
        <taxon>Actinomycetota</taxon>
        <taxon>Actinomycetes</taxon>
        <taxon>Glycomycetales</taxon>
        <taxon>Glycomycetaceae</taxon>
        <taxon>Glycomyces</taxon>
    </lineage>
</organism>
<evidence type="ECO:0000313" key="3">
    <source>
        <dbReference type="Proteomes" id="UP001501584"/>
    </source>
</evidence>
<name>A0ABP5SYZ2_9ACTN</name>
<dbReference type="Proteomes" id="UP001501584">
    <property type="component" value="Unassembled WGS sequence"/>
</dbReference>
<reference evidence="3" key="1">
    <citation type="journal article" date="2019" name="Int. J. Syst. Evol. Microbiol.">
        <title>The Global Catalogue of Microorganisms (GCM) 10K type strain sequencing project: providing services to taxonomists for standard genome sequencing and annotation.</title>
        <authorList>
            <consortium name="The Broad Institute Genomics Platform"/>
            <consortium name="The Broad Institute Genome Sequencing Center for Infectious Disease"/>
            <person name="Wu L."/>
            <person name="Ma J."/>
        </authorList>
    </citation>
    <scope>NUCLEOTIDE SEQUENCE [LARGE SCALE GENOMIC DNA]</scope>
    <source>
        <strain evidence="3">JCM 6238</strain>
    </source>
</reference>